<accession>A4RVH0</accession>
<dbReference type="Pfam" id="PF00168">
    <property type="entry name" value="C2"/>
    <property type="match status" value="3"/>
</dbReference>
<dbReference type="InterPro" id="IPR047255">
    <property type="entry name" value="C2D_MCTP_PRT_plant"/>
</dbReference>
<feature type="domain" description="C2" evidence="3">
    <location>
        <begin position="290"/>
        <end position="414"/>
    </location>
</feature>
<dbReference type="eggNOG" id="ENOG502QR9H">
    <property type="taxonomic scope" value="Eukaryota"/>
</dbReference>
<organism evidence="4 5">
    <name type="scientific">Ostreococcus lucimarinus (strain CCE9901)</name>
    <dbReference type="NCBI Taxonomy" id="436017"/>
    <lineage>
        <taxon>Eukaryota</taxon>
        <taxon>Viridiplantae</taxon>
        <taxon>Chlorophyta</taxon>
        <taxon>Mamiellophyceae</taxon>
        <taxon>Mamiellales</taxon>
        <taxon>Bathycoccaceae</taxon>
        <taxon>Ostreococcus</taxon>
    </lineage>
</organism>
<dbReference type="CDD" id="cd08379">
    <property type="entry name" value="C2D_MCTP_PRT_plant"/>
    <property type="match status" value="1"/>
</dbReference>
<dbReference type="HOGENOM" id="CLU_285507_0_0_1"/>
<dbReference type="Gramene" id="ABO95427">
    <property type="protein sequence ID" value="ABO95427"/>
    <property type="gene ID" value="OSTLU_24349"/>
</dbReference>
<keyword evidence="2" id="KW-0812">Transmembrane</keyword>
<feature type="domain" description="C2" evidence="3">
    <location>
        <begin position="109"/>
        <end position="231"/>
    </location>
</feature>
<evidence type="ECO:0000256" key="2">
    <source>
        <dbReference type="SAM" id="Phobius"/>
    </source>
</evidence>
<dbReference type="RefSeq" id="XP_001417134.1">
    <property type="nucleotide sequence ID" value="XM_001417097.1"/>
</dbReference>
<proteinExistence type="predicted"/>
<keyword evidence="2" id="KW-1133">Transmembrane helix</keyword>
<dbReference type="InterPro" id="IPR000008">
    <property type="entry name" value="C2_dom"/>
</dbReference>
<keyword evidence="5" id="KW-1185">Reference proteome</keyword>
<dbReference type="InterPro" id="IPR047259">
    <property type="entry name" value="QUIRKY-like"/>
</dbReference>
<dbReference type="OMA" id="DCGPTLE"/>
<name>A4RVH0_OSTLU</name>
<feature type="transmembrane region" description="Helical" evidence="2">
    <location>
        <begin position="845"/>
        <end position="863"/>
    </location>
</feature>
<dbReference type="STRING" id="436017.A4RVH0"/>
<feature type="coiled-coil region" evidence="1">
    <location>
        <begin position="743"/>
        <end position="823"/>
    </location>
</feature>
<dbReference type="Proteomes" id="UP000001568">
    <property type="component" value="Chromosome 4"/>
</dbReference>
<protein>
    <recommendedName>
        <fullName evidence="3">C2 domain-containing protein</fullName>
    </recommendedName>
</protein>
<dbReference type="InterPro" id="IPR035892">
    <property type="entry name" value="C2_domain_sf"/>
</dbReference>
<reference evidence="4 5" key="1">
    <citation type="journal article" date="2007" name="Proc. Natl. Acad. Sci. U.S.A.">
        <title>The tiny eukaryote Ostreococcus provides genomic insights into the paradox of plankton speciation.</title>
        <authorList>
            <person name="Palenik B."/>
            <person name="Grimwood J."/>
            <person name="Aerts A."/>
            <person name="Rouze P."/>
            <person name="Salamov A."/>
            <person name="Putnam N."/>
            <person name="Dupont C."/>
            <person name="Jorgensen R."/>
            <person name="Derelle E."/>
            <person name="Rombauts S."/>
            <person name="Zhou K."/>
            <person name="Otillar R."/>
            <person name="Merchant S.S."/>
            <person name="Podell S."/>
            <person name="Gaasterland T."/>
            <person name="Napoli C."/>
            <person name="Gendler K."/>
            <person name="Manuell A."/>
            <person name="Tai V."/>
            <person name="Vallon O."/>
            <person name="Piganeau G."/>
            <person name="Jancek S."/>
            <person name="Heijde M."/>
            <person name="Jabbari K."/>
            <person name="Bowler C."/>
            <person name="Lohr M."/>
            <person name="Robbens S."/>
            <person name="Werner G."/>
            <person name="Dubchak I."/>
            <person name="Pazour G.J."/>
            <person name="Ren Q."/>
            <person name="Paulsen I."/>
            <person name="Delwiche C."/>
            <person name="Schmutz J."/>
            <person name="Rokhsar D."/>
            <person name="Van de Peer Y."/>
            <person name="Moreau H."/>
            <person name="Grigoriev I.V."/>
        </authorList>
    </citation>
    <scope>NUCLEOTIDE SEQUENCE [LARGE SCALE GENOMIC DNA]</scope>
    <source>
        <strain evidence="4 5">CCE9901</strain>
    </source>
</reference>
<dbReference type="EMBL" id="CP000584">
    <property type="protein sequence ID" value="ABO95427.1"/>
    <property type="molecule type" value="Genomic_DNA"/>
</dbReference>
<dbReference type="PROSITE" id="PS50004">
    <property type="entry name" value="C2"/>
    <property type="match status" value="3"/>
</dbReference>
<feature type="transmembrane region" description="Helical" evidence="2">
    <location>
        <begin position="699"/>
        <end position="716"/>
    </location>
</feature>
<dbReference type="OrthoDB" id="67700at2759"/>
<evidence type="ECO:0000259" key="3">
    <source>
        <dbReference type="PROSITE" id="PS50004"/>
    </source>
</evidence>
<evidence type="ECO:0000313" key="4">
    <source>
        <dbReference type="EMBL" id="ABO95427.1"/>
    </source>
</evidence>
<dbReference type="Gene3D" id="2.60.40.150">
    <property type="entry name" value="C2 domain"/>
    <property type="match status" value="3"/>
</dbReference>
<dbReference type="SMART" id="SM00239">
    <property type="entry name" value="C2"/>
    <property type="match status" value="3"/>
</dbReference>
<dbReference type="CDD" id="cd00030">
    <property type="entry name" value="C2"/>
    <property type="match status" value="1"/>
</dbReference>
<evidence type="ECO:0000256" key="1">
    <source>
        <dbReference type="SAM" id="Coils"/>
    </source>
</evidence>
<sequence length="979" mass="110894">MKLRDVSEVDGTTRLALKITGRNDKVLLLSFTNSAPAFDCLATSWKLVRADADVRIATGPGLHRKKKSGGAEAKNLIEYGKDLFEEYKETMEIKARSFVEEASKLGAKPRPTPKMPMVDVEDEVSRALFIRLVRATNVVAMDSGGTSDPFASVRYRGLESTSKTIWKTLDPEWDEVFTFRVPPNKTTLDETDFVEMHIFDRDVALHDFIGYVKLDLTGTRVYSSKRTKMTLELKNLPADQQPDFFDVNHLKEKLMFWEGERQITGTVEIEYWLGNRHDADYRIAGVPLLRKPDPRAGEAMNHFCDPVSALLRVEVKCGRNIINLDDDDGSDPYVEVAVVQPDGTEEKHQTHYIDDATDPEWNSTFNFIAAKPYKADLVFRMYDYDGVTSYDDLIGMVRIPISELQTHKGITKFPDSQWYTLLDAEGKDCDKEGTKYGDIEIRAYLDEEYFEHLHGGNTSKAVGKLTLDVLEAKDLEGAPDTYVMVKTGPYWSRLSDQKAQSNPQWNVRLRYPIIEPSEPVTVGVFNLSDGSMIGKIRCVLSGLDDGLRYEDDFPLKTVNRSGVVVTNGTLRCSFTFKHKSTASFASRYMQPVLPDKWYIQPLSDTERRRMLRAHSMMMMKRLYNSNPSIPEVVSKELLDFSKQDVSIKSIKSSIARMERVVTNLTSIGDNLSYALSWESIPLTIFVQLVMVYVIHHPHMFFPMFFLSIAFQSLMRFPSRYQRTLDRCVPDDWLTVGLAFPPDSEEELEKKKASEAEAKKKLEEAKKLALEEEKRKEAEKKEEEKESEIQKPREVFSFESLNPLAALQRQMDEITQMITDAQVVLDDAAGILERVVGILDWDEPRVTACVVVGLFLIAWAFIFIDAVIRFITTVVVGVFVKTFFTIFSPVAIKWGVSFATLFALRHPAILPDAATAAIEEEKRLRRAAAQAAAQASSAGAKVESKDKAEIFEPKSAVFDPRPLAPVNVFYRIPTQATRVL</sequence>
<evidence type="ECO:0000313" key="5">
    <source>
        <dbReference type="Proteomes" id="UP000001568"/>
    </source>
</evidence>
<dbReference type="PANTHER" id="PTHR31425:SF50">
    <property type="entry name" value="FT-INTERACTING PROTEIN 3-RELATED"/>
    <property type="match status" value="1"/>
</dbReference>
<keyword evidence="2" id="KW-0472">Membrane</keyword>
<gene>
    <name evidence="4" type="ORF">OSTLU_24349</name>
</gene>
<dbReference type="GeneID" id="5001431"/>
<feature type="domain" description="C2" evidence="3">
    <location>
        <begin position="435"/>
        <end position="557"/>
    </location>
</feature>
<keyword evidence="1" id="KW-0175">Coiled coil</keyword>
<dbReference type="AlphaFoldDB" id="A4RVH0"/>
<dbReference type="KEGG" id="olu:OSTLU_24349"/>
<dbReference type="PANTHER" id="PTHR31425">
    <property type="entry name" value="PHOSPHORIBOSYLANTHRANILATE TRANSFERASE ISOFORM 1"/>
    <property type="match status" value="1"/>
</dbReference>
<dbReference type="SUPFAM" id="SSF49562">
    <property type="entry name" value="C2 domain (Calcium/lipid-binding domain, CaLB)"/>
    <property type="match status" value="3"/>
</dbReference>